<dbReference type="OrthoDB" id="3263183at2759"/>
<accession>A0A401GQM0</accession>
<evidence type="ECO:0000256" key="1">
    <source>
        <dbReference type="SAM" id="MobiDB-lite"/>
    </source>
</evidence>
<protein>
    <submittedName>
        <fullName evidence="2">Uncharacterized protein</fullName>
    </submittedName>
</protein>
<dbReference type="Proteomes" id="UP000287166">
    <property type="component" value="Unassembled WGS sequence"/>
</dbReference>
<reference evidence="2 3" key="1">
    <citation type="journal article" date="2018" name="Sci. Rep.">
        <title>Genome sequence of the cauliflower mushroom Sparassis crispa (Hanabiratake) and its association with beneficial usage.</title>
        <authorList>
            <person name="Kiyama R."/>
            <person name="Furutani Y."/>
            <person name="Kawaguchi K."/>
            <person name="Nakanishi T."/>
        </authorList>
    </citation>
    <scope>NUCLEOTIDE SEQUENCE [LARGE SCALE GENOMIC DNA]</scope>
</reference>
<evidence type="ECO:0000313" key="2">
    <source>
        <dbReference type="EMBL" id="GBE84541.1"/>
    </source>
</evidence>
<organism evidence="2 3">
    <name type="scientific">Sparassis crispa</name>
    <dbReference type="NCBI Taxonomy" id="139825"/>
    <lineage>
        <taxon>Eukaryota</taxon>
        <taxon>Fungi</taxon>
        <taxon>Dikarya</taxon>
        <taxon>Basidiomycota</taxon>
        <taxon>Agaricomycotina</taxon>
        <taxon>Agaricomycetes</taxon>
        <taxon>Polyporales</taxon>
        <taxon>Sparassidaceae</taxon>
        <taxon>Sparassis</taxon>
    </lineage>
</organism>
<proteinExistence type="predicted"/>
<dbReference type="InParanoid" id="A0A401GQM0"/>
<evidence type="ECO:0000313" key="3">
    <source>
        <dbReference type="Proteomes" id="UP000287166"/>
    </source>
</evidence>
<feature type="region of interest" description="Disordered" evidence="1">
    <location>
        <begin position="309"/>
        <end position="330"/>
    </location>
</feature>
<name>A0A401GQM0_9APHY</name>
<comment type="caution">
    <text evidence="2">The sequence shown here is derived from an EMBL/GenBank/DDBJ whole genome shotgun (WGS) entry which is preliminary data.</text>
</comment>
<sequence>MNELQDPSDLTTRLKGWHSIGEVIQSGSIFNTCTVALGCTTTVLTRGATVRFHEAILVAMTNLLLNPKAQDGYMMPLRSFDKDIRECQEPGAYDKYRLVKVTHYKDVTVIAHEFLVLDIYNSEEVSEGVIHLRIERGATTVKPGEGFSASSKNTLAYVRLTNDKISRDPLFQPSKYFRIAYLRCPPTTIISLPDVCRIFPTLYEGAPNYSLLKNQCYWFCSTFLHGVETDYNLRRIKAEYWMLRGNPGGWLGNLIKLFKLRILRDNRAKEDTDAYIQHGVDEETKAKAAGKAKLDRSLAELVTQQKQKNVGDRDMVNRLLQPSPIGRASP</sequence>
<dbReference type="RefSeq" id="XP_027615454.1">
    <property type="nucleotide sequence ID" value="XM_027759653.1"/>
</dbReference>
<dbReference type="EMBL" id="BFAD01000006">
    <property type="protein sequence ID" value="GBE84541.1"/>
    <property type="molecule type" value="Genomic_DNA"/>
</dbReference>
<keyword evidence="3" id="KW-1185">Reference proteome</keyword>
<gene>
    <name evidence="2" type="ORF">SCP_0605200</name>
</gene>
<dbReference type="AlphaFoldDB" id="A0A401GQM0"/>
<dbReference type="GeneID" id="38781458"/>